<evidence type="ECO:0000313" key="2">
    <source>
        <dbReference type="Proteomes" id="UP000215453"/>
    </source>
</evidence>
<reference evidence="1 2" key="1">
    <citation type="submission" date="2016-10" db="EMBL/GenBank/DDBJ databases">
        <authorList>
            <person name="Varghese N."/>
        </authorList>
    </citation>
    <scope>NUCLEOTIDE SEQUENCE [LARGE SCALE GENOMIC DNA]</scope>
</reference>
<proteinExistence type="predicted"/>
<evidence type="ECO:0000313" key="1">
    <source>
        <dbReference type="EMBL" id="SMY29199.1"/>
    </source>
</evidence>
<sequence length="169" mass="18746">MLDIVDEVVGDADADADADTPSKTPARPVPAKLITDLQTTTAHMHAMFQSQGATYRDTKAAIKRSIQTVKAIAIYCREYDLTVSTPPSSETARKYLGHIEETYNLSIKPYSNLKYLSSTDNGRKLVEYTTCYLTIAPTFHVDNKGKDEDDAELDNNLSKDNNALRLRVA</sequence>
<dbReference type="EMBL" id="LT882686">
    <property type="protein sequence ID" value="SMY29199.1"/>
    <property type="molecule type" value="Genomic_DNA"/>
</dbReference>
<gene>
    <name evidence="1" type="ORF">ZT1A5_G10646</name>
</gene>
<dbReference type="Proteomes" id="UP000215453">
    <property type="component" value="Chromosome 11"/>
</dbReference>
<name>A0A1Y6M011_ZYMTR</name>
<accession>A0A1Y6M011</accession>
<dbReference type="AlphaFoldDB" id="A0A1Y6M011"/>
<protein>
    <submittedName>
        <fullName evidence="1">Uncharacterized protein</fullName>
    </submittedName>
</protein>
<organism evidence="1 2">
    <name type="scientific">Zymoseptoria tritici ST99CH_1A5</name>
    <dbReference type="NCBI Taxonomy" id="1276529"/>
    <lineage>
        <taxon>Eukaryota</taxon>
        <taxon>Fungi</taxon>
        <taxon>Dikarya</taxon>
        <taxon>Ascomycota</taxon>
        <taxon>Pezizomycotina</taxon>
        <taxon>Dothideomycetes</taxon>
        <taxon>Dothideomycetidae</taxon>
        <taxon>Mycosphaerellales</taxon>
        <taxon>Mycosphaerellaceae</taxon>
        <taxon>Zymoseptoria</taxon>
    </lineage>
</organism>